<feature type="compositionally biased region" description="Basic and acidic residues" evidence="1">
    <location>
        <begin position="1"/>
        <end position="10"/>
    </location>
</feature>
<proteinExistence type="predicted"/>
<feature type="compositionally biased region" description="Low complexity" evidence="1">
    <location>
        <begin position="51"/>
        <end position="62"/>
    </location>
</feature>
<protein>
    <recommendedName>
        <fullName evidence="2">Inner kinetochore subunit AME1 domain-containing protein</fullName>
    </recommendedName>
</protein>
<feature type="compositionally biased region" description="Basic residues" evidence="1">
    <location>
        <begin position="321"/>
        <end position="331"/>
    </location>
</feature>
<reference evidence="3 4" key="1">
    <citation type="journal article" date="2016" name="Sci. Rep.">
        <title>Penicillium arizonense, a new, genome sequenced fungal species, reveals a high chemical diversity in secreted metabolites.</title>
        <authorList>
            <person name="Grijseels S."/>
            <person name="Nielsen J.C."/>
            <person name="Randelovic M."/>
            <person name="Nielsen J."/>
            <person name="Nielsen K.F."/>
            <person name="Workman M."/>
            <person name="Frisvad J.C."/>
        </authorList>
    </citation>
    <scope>NUCLEOTIDE SEQUENCE [LARGE SCALE GENOMIC DNA]</scope>
    <source>
        <strain evidence="3 4">CBS 141311</strain>
    </source>
</reference>
<feature type="compositionally biased region" description="Acidic residues" evidence="1">
    <location>
        <begin position="456"/>
        <end position="471"/>
    </location>
</feature>
<feature type="compositionally biased region" description="Low complexity" evidence="1">
    <location>
        <begin position="33"/>
        <end position="44"/>
    </location>
</feature>
<evidence type="ECO:0000256" key="1">
    <source>
        <dbReference type="SAM" id="MobiDB-lite"/>
    </source>
</evidence>
<feature type="compositionally biased region" description="Basic residues" evidence="1">
    <location>
        <begin position="516"/>
        <end position="525"/>
    </location>
</feature>
<evidence type="ECO:0000313" key="4">
    <source>
        <dbReference type="Proteomes" id="UP000177622"/>
    </source>
</evidence>
<keyword evidence="4" id="KW-1185">Reference proteome</keyword>
<dbReference type="EMBL" id="LXJU01000001">
    <property type="protein sequence ID" value="OGE58565.1"/>
    <property type="molecule type" value="Genomic_DNA"/>
</dbReference>
<feature type="compositionally biased region" description="Basic and acidic residues" evidence="1">
    <location>
        <begin position="246"/>
        <end position="256"/>
    </location>
</feature>
<feature type="compositionally biased region" description="Basic residues" evidence="1">
    <location>
        <begin position="479"/>
        <end position="488"/>
    </location>
</feature>
<accession>A0A1F5LZL4</accession>
<dbReference type="InterPro" id="IPR017956">
    <property type="entry name" value="AT_hook_DNA-bd_motif"/>
</dbReference>
<dbReference type="AlphaFoldDB" id="A0A1F5LZL4"/>
<feature type="compositionally biased region" description="Polar residues" evidence="1">
    <location>
        <begin position="349"/>
        <end position="366"/>
    </location>
</feature>
<dbReference type="GeneID" id="34571665"/>
<dbReference type="InterPro" id="IPR048743">
    <property type="entry name" value="AME1"/>
</dbReference>
<dbReference type="SMART" id="SM00384">
    <property type="entry name" value="AT_hook"/>
    <property type="match status" value="5"/>
</dbReference>
<sequence length="796" mass="85876">MEPTREERQQMRQRGAGTRKAKEVNFGFSFGGLAPEPSAPAPLAIVPEPQPRTQPATTPRPTKASTQGEEETARTPGSARNKFPERPSTYDIPSEDGPEQTRSSKRRKINPIEGTQDTPTRRNSAQPANDDSQHADNSAGSTEGQPSHAPPSTDAAIGGQRPGTETSSTNGVDRVTPADKEQVAQNGTPANGVAEPTLAESTQEPTALPKAPSSEAQSGAKQPEKTKPLREERHKIQSPIMPAKQAQRDNSSKRDATVPASPAPHLAEKPTAALQSNISTEIARANDVLVDDSAEAAVSAPETTEIAPEQDNQASTEPTQKTKKARGRPRKSTVSQSPESAAYAAQEPLSETQPEPTAEQVETSAPTKRPRGRPSLNGKTKAAESGRVSTEPPTAQAETSSQPKRPRGRPSLDGKNRAAGAGRALPEPVPGAAEVEAAVSKPQRGRPKKADRTTEPEPDAEVEQPESDEPVETAVPKPQRGRSSKKGKRPAEPETEPEPTTEDQPSPETVPTASKPRGRPTKKAKRPVERETEPDAEEQEQPAAEPTEQTRRKAREPRGESFPVTVHRLANAVALGGRSAADSGDEQDSADELSSRQRTKVPNRGGVNPADVLGQICRETLEKTLTTLNDGIANEANATRRAEWTRKRKAVEAFGSELESRLMDLSEMLDSNFVLGVQLKKAKKEMMDLRSHLYRVKKEREMVALQMDAVRGKHIEEEKARSSRTTINNSLHSLELALERNQNRTAAVESTSADLEFMLRTVADVSARAPGAQGGLLNQIRAFNAQLEATASRLER</sequence>
<feature type="compositionally biased region" description="Low complexity" evidence="1">
    <location>
        <begin position="424"/>
        <end position="439"/>
    </location>
</feature>
<dbReference type="OrthoDB" id="5377952at2759"/>
<dbReference type="Pfam" id="PF20994">
    <property type="entry name" value="CENPU"/>
    <property type="match status" value="1"/>
</dbReference>
<gene>
    <name evidence="3" type="ORF">PENARI_c001G10204</name>
</gene>
<feature type="compositionally biased region" description="Polar residues" evidence="1">
    <location>
        <begin position="310"/>
        <end position="319"/>
    </location>
</feature>
<feature type="region of interest" description="Disordered" evidence="1">
    <location>
        <begin position="1"/>
        <end position="278"/>
    </location>
</feature>
<comment type="caution">
    <text evidence="3">The sequence shown here is derived from an EMBL/GenBank/DDBJ whole genome shotgun (WGS) entry which is preliminary data.</text>
</comment>
<feature type="compositionally biased region" description="Basic and acidic residues" evidence="1">
    <location>
        <begin position="222"/>
        <end position="235"/>
    </location>
</feature>
<feature type="compositionally biased region" description="Polar residues" evidence="1">
    <location>
        <begin position="113"/>
        <end position="145"/>
    </location>
</feature>
<evidence type="ECO:0000313" key="3">
    <source>
        <dbReference type="EMBL" id="OGE58565.1"/>
    </source>
</evidence>
<dbReference type="PRINTS" id="PR00929">
    <property type="entry name" value="ATHOOK"/>
</dbReference>
<organism evidence="3 4">
    <name type="scientific">Penicillium arizonense</name>
    <dbReference type="NCBI Taxonomy" id="1835702"/>
    <lineage>
        <taxon>Eukaryota</taxon>
        <taxon>Fungi</taxon>
        <taxon>Dikarya</taxon>
        <taxon>Ascomycota</taxon>
        <taxon>Pezizomycotina</taxon>
        <taxon>Eurotiomycetes</taxon>
        <taxon>Eurotiomycetidae</taxon>
        <taxon>Eurotiales</taxon>
        <taxon>Aspergillaceae</taxon>
        <taxon>Penicillium</taxon>
    </lineage>
</organism>
<name>A0A1F5LZL4_PENAI</name>
<feature type="compositionally biased region" description="Polar residues" evidence="1">
    <location>
        <begin position="387"/>
        <end position="403"/>
    </location>
</feature>
<dbReference type="Proteomes" id="UP000177622">
    <property type="component" value="Unassembled WGS sequence"/>
</dbReference>
<dbReference type="RefSeq" id="XP_022493987.1">
    <property type="nucleotide sequence ID" value="XM_022626931.1"/>
</dbReference>
<dbReference type="GO" id="GO:0003677">
    <property type="term" value="F:DNA binding"/>
    <property type="evidence" value="ECO:0007669"/>
    <property type="project" value="InterPro"/>
</dbReference>
<feature type="compositionally biased region" description="Basic and acidic residues" evidence="1">
    <location>
        <begin position="548"/>
        <end position="559"/>
    </location>
</feature>
<feature type="region of interest" description="Disordered" evidence="1">
    <location>
        <begin position="293"/>
        <end position="607"/>
    </location>
</feature>
<evidence type="ECO:0000259" key="2">
    <source>
        <dbReference type="Pfam" id="PF20994"/>
    </source>
</evidence>
<feature type="domain" description="Inner kinetochore subunit AME1" evidence="2">
    <location>
        <begin position="602"/>
        <end position="789"/>
    </location>
</feature>